<keyword evidence="2" id="KW-0963">Cytoplasm</keyword>
<dbReference type="AlphaFoldDB" id="A0AAW0ABS1"/>
<protein>
    <submittedName>
        <fullName evidence="3">Uncharacterized protein</fullName>
    </submittedName>
</protein>
<dbReference type="GO" id="GO:0003729">
    <property type="term" value="F:mRNA binding"/>
    <property type="evidence" value="ECO:0007669"/>
    <property type="project" value="TreeGrafter"/>
</dbReference>
<comment type="subcellular location">
    <subcellularLocation>
        <location evidence="1">Cytoplasm</location>
    </subcellularLocation>
</comment>
<proteinExistence type="predicted"/>
<dbReference type="InterPro" id="IPR013761">
    <property type="entry name" value="SAM/pointed_sf"/>
</dbReference>
<evidence type="ECO:0000313" key="3">
    <source>
        <dbReference type="EMBL" id="KAK7006607.1"/>
    </source>
</evidence>
<comment type="caution">
    <text evidence="3">The sequence shown here is derived from an EMBL/GenBank/DDBJ whole genome shotgun (WGS) entry which is preliminary data.</text>
</comment>
<evidence type="ECO:0000313" key="4">
    <source>
        <dbReference type="Proteomes" id="UP001362999"/>
    </source>
</evidence>
<feature type="non-terminal residue" evidence="3">
    <location>
        <position position="1"/>
    </location>
</feature>
<accession>A0AAW0ABS1</accession>
<dbReference type="InterPro" id="IPR050897">
    <property type="entry name" value="SMAUG/VTS1_RNA-bind"/>
</dbReference>
<reference evidence="3 4" key="1">
    <citation type="journal article" date="2024" name="J Genomics">
        <title>Draft genome sequencing and assembly of Favolaschia claudopus CIRM-BRFM 2984 isolated from oak limbs.</title>
        <authorList>
            <person name="Navarro D."/>
            <person name="Drula E."/>
            <person name="Chaduli D."/>
            <person name="Cazenave R."/>
            <person name="Ahrendt S."/>
            <person name="Wang J."/>
            <person name="Lipzen A."/>
            <person name="Daum C."/>
            <person name="Barry K."/>
            <person name="Grigoriev I.V."/>
            <person name="Favel A."/>
            <person name="Rosso M.N."/>
            <person name="Martin F."/>
        </authorList>
    </citation>
    <scope>NUCLEOTIDE SEQUENCE [LARGE SCALE GENOMIC DNA]</scope>
    <source>
        <strain evidence="3 4">CIRM-BRFM 2984</strain>
    </source>
</reference>
<evidence type="ECO:0000256" key="2">
    <source>
        <dbReference type="ARBA" id="ARBA00022490"/>
    </source>
</evidence>
<dbReference type="Proteomes" id="UP001362999">
    <property type="component" value="Unassembled WGS sequence"/>
</dbReference>
<dbReference type="PANTHER" id="PTHR12515">
    <property type="entry name" value="STERILE ALPHA MOTIF DOMAIN CONTAINING PROTEIN 4-RELATED"/>
    <property type="match status" value="1"/>
</dbReference>
<dbReference type="GO" id="GO:0000932">
    <property type="term" value="C:P-body"/>
    <property type="evidence" value="ECO:0007669"/>
    <property type="project" value="TreeGrafter"/>
</dbReference>
<organism evidence="3 4">
    <name type="scientific">Favolaschia claudopus</name>
    <dbReference type="NCBI Taxonomy" id="2862362"/>
    <lineage>
        <taxon>Eukaryota</taxon>
        <taxon>Fungi</taxon>
        <taxon>Dikarya</taxon>
        <taxon>Basidiomycota</taxon>
        <taxon>Agaricomycotina</taxon>
        <taxon>Agaricomycetes</taxon>
        <taxon>Agaricomycetidae</taxon>
        <taxon>Agaricales</taxon>
        <taxon>Marasmiineae</taxon>
        <taxon>Mycenaceae</taxon>
        <taxon>Favolaschia</taxon>
    </lineage>
</organism>
<gene>
    <name evidence="3" type="ORF">R3P38DRAFT_2555459</name>
</gene>
<dbReference type="PANTHER" id="PTHR12515:SF5">
    <property type="entry name" value="PROTEIN SMAUG"/>
    <property type="match status" value="1"/>
</dbReference>
<dbReference type="GO" id="GO:0000289">
    <property type="term" value="P:nuclear-transcribed mRNA poly(A) tail shortening"/>
    <property type="evidence" value="ECO:0007669"/>
    <property type="project" value="TreeGrafter"/>
</dbReference>
<sequence>DISDWLRSIRLHKHDHCLSHLSWTELTTPTEEDLVSLEVATQGARDRLRKFLLGHGGKG</sequence>
<name>A0AAW0ABS1_9AGAR</name>
<dbReference type="EMBL" id="JAWWNJ010000075">
    <property type="protein sequence ID" value="KAK7006607.1"/>
    <property type="molecule type" value="Genomic_DNA"/>
</dbReference>
<keyword evidence="4" id="KW-1185">Reference proteome</keyword>
<evidence type="ECO:0000256" key="1">
    <source>
        <dbReference type="ARBA" id="ARBA00004496"/>
    </source>
</evidence>
<dbReference type="Gene3D" id="1.10.150.50">
    <property type="entry name" value="Transcription Factor, Ets-1"/>
    <property type="match status" value="1"/>
</dbReference>
<dbReference type="SUPFAM" id="SSF47769">
    <property type="entry name" value="SAM/Pointed domain"/>
    <property type="match status" value="1"/>
</dbReference>